<dbReference type="GO" id="GO:0003677">
    <property type="term" value="F:DNA binding"/>
    <property type="evidence" value="ECO:0007669"/>
    <property type="project" value="UniProtKB-KW"/>
</dbReference>
<dbReference type="PANTHER" id="PTHR46577:SF1">
    <property type="entry name" value="HTH-TYPE TRANSCRIPTIONAL REGULATORY PROTEIN GABR"/>
    <property type="match status" value="1"/>
</dbReference>
<dbReference type="Gene3D" id="3.40.640.10">
    <property type="entry name" value="Type I PLP-dependent aspartate aminotransferase-like (Major domain)"/>
    <property type="match status" value="1"/>
</dbReference>
<keyword evidence="7" id="KW-0808">Transferase</keyword>
<organism evidence="7 8">
    <name type="scientific">Pseudomonas mandelii</name>
    <dbReference type="NCBI Taxonomy" id="75612"/>
    <lineage>
        <taxon>Bacteria</taxon>
        <taxon>Pseudomonadati</taxon>
        <taxon>Pseudomonadota</taxon>
        <taxon>Gammaproteobacteria</taxon>
        <taxon>Pseudomonadales</taxon>
        <taxon>Pseudomonadaceae</taxon>
        <taxon>Pseudomonas</taxon>
    </lineage>
</organism>
<dbReference type="Pfam" id="PF00392">
    <property type="entry name" value="GntR"/>
    <property type="match status" value="1"/>
</dbReference>
<evidence type="ECO:0000313" key="8">
    <source>
        <dbReference type="Proteomes" id="UP000182476"/>
    </source>
</evidence>
<dbReference type="InterPro" id="IPR015422">
    <property type="entry name" value="PyrdxlP-dep_Trfase_small"/>
</dbReference>
<evidence type="ECO:0000256" key="5">
    <source>
        <dbReference type="ARBA" id="ARBA00023163"/>
    </source>
</evidence>
<evidence type="ECO:0000256" key="3">
    <source>
        <dbReference type="ARBA" id="ARBA00023015"/>
    </source>
</evidence>
<keyword evidence="4 7" id="KW-0238">DNA-binding</keyword>
<feature type="domain" description="HTH gntR-type" evidence="6">
    <location>
        <begin position="78"/>
        <end position="146"/>
    </location>
</feature>
<proteinExistence type="inferred from homology"/>
<evidence type="ECO:0000256" key="4">
    <source>
        <dbReference type="ARBA" id="ARBA00023125"/>
    </source>
</evidence>
<reference evidence="7 8" key="1">
    <citation type="submission" date="2016-10" db="EMBL/GenBank/DDBJ databases">
        <authorList>
            <person name="Varghese N."/>
            <person name="Submissions S."/>
        </authorList>
    </citation>
    <scope>NUCLEOTIDE SEQUENCE [LARGE SCALE GENOMIC DNA]</scope>
    <source>
        <strain evidence="7 8">LMG 21607</strain>
    </source>
</reference>
<dbReference type="CDD" id="cd00609">
    <property type="entry name" value="AAT_like"/>
    <property type="match status" value="1"/>
</dbReference>
<dbReference type="InterPro" id="IPR000524">
    <property type="entry name" value="Tscrpt_reg_HTH_GntR"/>
</dbReference>
<dbReference type="InterPro" id="IPR015424">
    <property type="entry name" value="PyrdxlP-dep_Trfase"/>
</dbReference>
<evidence type="ECO:0000256" key="1">
    <source>
        <dbReference type="ARBA" id="ARBA00005384"/>
    </source>
</evidence>
<comment type="similarity">
    <text evidence="1">In the C-terminal section; belongs to the class-I pyridoxal-phosphate-dependent aminotransferase family.</text>
</comment>
<evidence type="ECO:0000259" key="6">
    <source>
        <dbReference type="PROSITE" id="PS50949"/>
    </source>
</evidence>
<sequence length="527" mass="59527">MTRDAVPIQVDWFCCRGLKRARASTLNRAYKSLRHRGIALGQLLCMYSRGMLCALAPTRVLAPMDKWKAALDVARSGESKYKILVQAIADDIEQGVLANDQRLPPQRHVADAMGISVQTVTNAYKELERQGLVRCEVGRGSFVSRRMSDRVATYILDSPERALVDFSITRIMHTREHDQFWRETCRELSTEEDQPWIHAFRPIAGFESHREAAMHWIGRQGLRVERDDILITNGAAHGIFLALASLAGPDDVVLCEGVTDHGVIGNSQVLGFTLKGLEMDRYGIDPEHFEDMCSNERITALVCTPNLNNPTTSLMPDSRRREIAEIARRFGVHIIEDDVYGPLLDERRAPPISHYLPELSFYCTSMTKSVLTGLRIGYLVVPKRLALRTESILRVNSWMATPMVSEIAARWIRDGRADTLVGLQRKLLAGRQALVTEYLDEYLIAQHPYALNAWIGIPPHWEIDSLVRALRHKHIAVTSPDPFTVRGTPRPRAVRVCVGAECSDEEMRVALIGMREIFGQYPQIHDF</sequence>
<dbReference type="Proteomes" id="UP000182476">
    <property type="component" value="Chromosome I"/>
</dbReference>
<evidence type="ECO:0000256" key="2">
    <source>
        <dbReference type="ARBA" id="ARBA00022898"/>
    </source>
</evidence>
<accession>A0ABY0VNN9</accession>
<dbReference type="Gene3D" id="1.10.10.10">
    <property type="entry name" value="Winged helix-like DNA-binding domain superfamily/Winged helix DNA-binding domain"/>
    <property type="match status" value="1"/>
</dbReference>
<dbReference type="SMART" id="SM00345">
    <property type="entry name" value="HTH_GNTR"/>
    <property type="match status" value="1"/>
</dbReference>
<evidence type="ECO:0000313" key="7">
    <source>
        <dbReference type="EMBL" id="SDU45161.1"/>
    </source>
</evidence>
<dbReference type="Pfam" id="PF00155">
    <property type="entry name" value="Aminotran_1_2"/>
    <property type="match status" value="1"/>
</dbReference>
<dbReference type="SUPFAM" id="SSF53383">
    <property type="entry name" value="PLP-dependent transferases"/>
    <property type="match status" value="1"/>
</dbReference>
<dbReference type="InterPro" id="IPR036390">
    <property type="entry name" value="WH_DNA-bd_sf"/>
</dbReference>
<dbReference type="InterPro" id="IPR051446">
    <property type="entry name" value="HTH_trans_reg/aminotransferase"/>
</dbReference>
<dbReference type="PANTHER" id="PTHR46577">
    <property type="entry name" value="HTH-TYPE TRANSCRIPTIONAL REGULATORY PROTEIN GABR"/>
    <property type="match status" value="1"/>
</dbReference>
<dbReference type="SUPFAM" id="SSF46785">
    <property type="entry name" value="Winged helix' DNA-binding domain"/>
    <property type="match status" value="1"/>
</dbReference>
<keyword evidence="7" id="KW-0032">Aminotransferase</keyword>
<dbReference type="InterPro" id="IPR004839">
    <property type="entry name" value="Aminotransferase_I/II_large"/>
</dbReference>
<keyword evidence="2" id="KW-0663">Pyridoxal phosphate</keyword>
<dbReference type="GO" id="GO:0008483">
    <property type="term" value="F:transaminase activity"/>
    <property type="evidence" value="ECO:0007669"/>
    <property type="project" value="UniProtKB-KW"/>
</dbReference>
<dbReference type="CDD" id="cd07377">
    <property type="entry name" value="WHTH_GntR"/>
    <property type="match status" value="1"/>
</dbReference>
<name>A0ABY0VNN9_9PSED</name>
<dbReference type="EMBL" id="LT629796">
    <property type="protein sequence ID" value="SDU45161.1"/>
    <property type="molecule type" value="Genomic_DNA"/>
</dbReference>
<protein>
    <submittedName>
        <fullName evidence="7">DNA-binding transcriptional regulator, MocR family, contains an aminotransferase domain</fullName>
    </submittedName>
</protein>
<keyword evidence="3" id="KW-0805">Transcription regulation</keyword>
<dbReference type="PROSITE" id="PS50949">
    <property type="entry name" value="HTH_GNTR"/>
    <property type="match status" value="1"/>
</dbReference>
<keyword evidence="8" id="KW-1185">Reference proteome</keyword>
<dbReference type="InterPro" id="IPR015421">
    <property type="entry name" value="PyrdxlP-dep_Trfase_major"/>
</dbReference>
<dbReference type="InterPro" id="IPR036388">
    <property type="entry name" value="WH-like_DNA-bd_sf"/>
</dbReference>
<gene>
    <name evidence="7" type="ORF">SAMN04489801_3228</name>
</gene>
<keyword evidence="5" id="KW-0804">Transcription</keyword>
<dbReference type="Gene3D" id="3.90.1150.10">
    <property type="entry name" value="Aspartate Aminotransferase, domain 1"/>
    <property type="match status" value="1"/>
</dbReference>